<dbReference type="PANTHER" id="PTHR11910">
    <property type="entry name" value="ATP SYNTHASE DELTA CHAIN"/>
    <property type="match status" value="1"/>
</dbReference>
<accession>A0ABV3X3D7</accession>
<evidence type="ECO:0000256" key="7">
    <source>
        <dbReference type="HAMAP-Rule" id="MF_01416"/>
    </source>
</evidence>
<evidence type="ECO:0000313" key="8">
    <source>
        <dbReference type="EMBL" id="MEX5284703.1"/>
    </source>
</evidence>
<dbReference type="Gene3D" id="1.10.520.20">
    <property type="entry name" value="N-terminal domain of the delta subunit of the F1F0-ATP synthase"/>
    <property type="match status" value="1"/>
</dbReference>
<name>A0ABV3X3D7_9FIRM</name>
<evidence type="ECO:0000256" key="3">
    <source>
        <dbReference type="ARBA" id="ARBA00022781"/>
    </source>
</evidence>
<keyword evidence="5 7" id="KW-0472">Membrane</keyword>
<dbReference type="HAMAP" id="MF_01416">
    <property type="entry name" value="ATP_synth_delta_bact"/>
    <property type="match status" value="1"/>
</dbReference>
<comment type="similarity">
    <text evidence="7">Belongs to the ATPase delta chain family.</text>
</comment>
<evidence type="ECO:0000256" key="4">
    <source>
        <dbReference type="ARBA" id="ARBA00023065"/>
    </source>
</evidence>
<organism evidence="8 9">
    <name type="scientific">Selenomonas sputigena</name>
    <dbReference type="NCBI Taxonomy" id="69823"/>
    <lineage>
        <taxon>Bacteria</taxon>
        <taxon>Bacillati</taxon>
        <taxon>Bacillota</taxon>
        <taxon>Negativicutes</taxon>
        <taxon>Selenomonadales</taxon>
        <taxon>Selenomonadaceae</taxon>
        <taxon>Selenomonas</taxon>
    </lineage>
</organism>
<keyword evidence="7" id="KW-0139">CF(1)</keyword>
<dbReference type="SUPFAM" id="SSF47928">
    <property type="entry name" value="N-terminal domain of the delta subunit of the F1F0-ATP synthase"/>
    <property type="match status" value="1"/>
</dbReference>
<evidence type="ECO:0000313" key="9">
    <source>
        <dbReference type="Proteomes" id="UP001559623"/>
    </source>
</evidence>
<evidence type="ECO:0000256" key="1">
    <source>
        <dbReference type="ARBA" id="ARBA00004370"/>
    </source>
</evidence>
<keyword evidence="7" id="KW-1003">Cell membrane</keyword>
<keyword evidence="9" id="KW-1185">Reference proteome</keyword>
<dbReference type="NCBIfam" id="TIGR01145">
    <property type="entry name" value="ATP_synt_delta"/>
    <property type="match status" value="1"/>
</dbReference>
<sequence length="180" mass="20099">MLNLQLAKKYSRAIFEIAQDENKLTEYGRELAEVTDAVFGEPTLKGFATNPQVPPEAKKALFKKIFEGELSPNMFNFIMLLIEKHRMELLETIDAQYQDFSNKAQGIVVADITTAMPLTGELEELLRQKLQQATGRTVQLRRHVDESIIGGAIAQIGDKRIDGSVNGRLAALRAEILANK</sequence>
<dbReference type="InterPro" id="IPR000711">
    <property type="entry name" value="ATPase_OSCP/dsu"/>
</dbReference>
<evidence type="ECO:0000256" key="5">
    <source>
        <dbReference type="ARBA" id="ARBA00023136"/>
    </source>
</evidence>
<evidence type="ECO:0000256" key="2">
    <source>
        <dbReference type="ARBA" id="ARBA00022448"/>
    </source>
</evidence>
<comment type="function">
    <text evidence="7">F(1)F(0) ATP synthase produces ATP from ADP in the presence of a proton or sodium gradient. F-type ATPases consist of two structural domains, F(1) containing the extramembraneous catalytic core and F(0) containing the membrane proton channel, linked together by a central stalk and a peripheral stalk. During catalysis, ATP synthesis in the catalytic domain of F(1) is coupled via a rotary mechanism of the central stalk subunits to proton translocation.</text>
</comment>
<dbReference type="EMBL" id="JARVLH010000002">
    <property type="protein sequence ID" value="MEX5284703.1"/>
    <property type="molecule type" value="Genomic_DNA"/>
</dbReference>
<comment type="function">
    <text evidence="7">This protein is part of the stalk that links CF(0) to CF(1). It either transmits conformational changes from CF(0) to CF(1) or is implicated in proton conduction.</text>
</comment>
<dbReference type="Proteomes" id="UP001559623">
    <property type="component" value="Unassembled WGS sequence"/>
</dbReference>
<dbReference type="RefSeq" id="WP_368846433.1">
    <property type="nucleotide sequence ID" value="NZ_CP194411.1"/>
</dbReference>
<gene>
    <name evidence="7 8" type="primary">atpH</name>
    <name evidence="8" type="ORF">QCO44_03475</name>
</gene>
<proteinExistence type="inferred from homology"/>
<keyword evidence="6 7" id="KW-0066">ATP synthesis</keyword>
<dbReference type="NCBIfam" id="NF004402">
    <property type="entry name" value="PRK05758.2-2"/>
    <property type="match status" value="1"/>
</dbReference>
<protein>
    <recommendedName>
        <fullName evidence="7">ATP synthase subunit delta</fullName>
    </recommendedName>
    <alternativeName>
        <fullName evidence="7">ATP synthase F(1) sector subunit delta</fullName>
    </alternativeName>
    <alternativeName>
        <fullName evidence="7">F-type ATPase subunit delta</fullName>
        <shortName evidence="7">F-ATPase subunit delta</shortName>
    </alternativeName>
</protein>
<evidence type="ECO:0000256" key="6">
    <source>
        <dbReference type="ARBA" id="ARBA00023310"/>
    </source>
</evidence>
<comment type="subcellular location">
    <subcellularLocation>
        <location evidence="7">Cell membrane</location>
        <topology evidence="7">Peripheral membrane protein</topology>
    </subcellularLocation>
    <subcellularLocation>
        <location evidence="1">Membrane</location>
    </subcellularLocation>
</comment>
<comment type="caution">
    <text evidence="8">The sequence shown here is derived from an EMBL/GenBank/DDBJ whole genome shotgun (WGS) entry which is preliminary data.</text>
</comment>
<keyword evidence="4 7" id="KW-0406">Ion transport</keyword>
<dbReference type="Pfam" id="PF00213">
    <property type="entry name" value="OSCP"/>
    <property type="match status" value="1"/>
</dbReference>
<keyword evidence="3 7" id="KW-0375">Hydrogen ion transport</keyword>
<dbReference type="PRINTS" id="PR00125">
    <property type="entry name" value="ATPASEDELTA"/>
</dbReference>
<reference evidence="8 9" key="1">
    <citation type="submission" date="2023-04" db="EMBL/GenBank/DDBJ databases">
        <title>Genome Sequence of Selenomonas sputigena ATCC 33150.</title>
        <authorList>
            <person name="Miller D.P."/>
            <person name="Anvari S."/>
            <person name="Polson S.W."/>
            <person name="Macdonald M."/>
            <person name="Mcdowell J.V."/>
        </authorList>
    </citation>
    <scope>NUCLEOTIDE SEQUENCE [LARGE SCALE GENOMIC DNA]</scope>
    <source>
        <strain evidence="8 9">ATCC 33150</strain>
    </source>
</reference>
<keyword evidence="2 7" id="KW-0813">Transport</keyword>
<dbReference type="InterPro" id="IPR026015">
    <property type="entry name" value="ATP_synth_OSCP/delta_N_sf"/>
</dbReference>